<reference evidence="3" key="1">
    <citation type="journal article" date="2019" name="Int. J. Syst. Evol. Microbiol.">
        <title>The Global Catalogue of Microorganisms (GCM) 10K type strain sequencing project: providing services to taxonomists for standard genome sequencing and annotation.</title>
        <authorList>
            <consortium name="The Broad Institute Genomics Platform"/>
            <consortium name="The Broad Institute Genome Sequencing Center for Infectious Disease"/>
            <person name="Wu L."/>
            <person name="Ma J."/>
        </authorList>
    </citation>
    <scope>NUCLEOTIDE SEQUENCE [LARGE SCALE GENOMIC DNA]</scope>
    <source>
        <strain evidence="3">JCM 12607</strain>
    </source>
</reference>
<dbReference type="Proteomes" id="UP001596915">
    <property type="component" value="Unassembled WGS sequence"/>
</dbReference>
<evidence type="ECO:0000313" key="3">
    <source>
        <dbReference type="Proteomes" id="UP001596915"/>
    </source>
</evidence>
<gene>
    <name evidence="2" type="ORF">ACFQ2K_28395</name>
</gene>
<comment type="caution">
    <text evidence="2">The sequence shown here is derived from an EMBL/GenBank/DDBJ whole genome shotgun (WGS) entry which is preliminary data.</text>
</comment>
<proteinExistence type="predicted"/>
<accession>A0ABW2WZK9</accession>
<keyword evidence="3" id="KW-1185">Reference proteome</keyword>
<sequence>MLRPGAVVDPDGLTLSLSLEEGASGGGRLVLGAPGEGVDDEDVDGDGEFRGDGTGDGVVAGTVVLLLSGRSVATAAPVPEKTRQAPTAIATIRRLRTRSPRSVMYDGGAERARD</sequence>
<protein>
    <submittedName>
        <fullName evidence="2">Uncharacterized protein</fullName>
    </submittedName>
</protein>
<evidence type="ECO:0000256" key="1">
    <source>
        <dbReference type="SAM" id="MobiDB-lite"/>
    </source>
</evidence>
<organism evidence="2 3">
    <name type="scientific">Streptomyces sanglieri</name>
    <dbReference type="NCBI Taxonomy" id="193460"/>
    <lineage>
        <taxon>Bacteria</taxon>
        <taxon>Bacillati</taxon>
        <taxon>Actinomycetota</taxon>
        <taxon>Actinomycetes</taxon>
        <taxon>Kitasatosporales</taxon>
        <taxon>Streptomycetaceae</taxon>
        <taxon>Streptomyces</taxon>
    </lineage>
</organism>
<evidence type="ECO:0000313" key="2">
    <source>
        <dbReference type="EMBL" id="MFD0626061.1"/>
    </source>
</evidence>
<feature type="compositionally biased region" description="Acidic residues" evidence="1">
    <location>
        <begin position="37"/>
        <end position="46"/>
    </location>
</feature>
<dbReference type="EMBL" id="JBHTGL010000008">
    <property type="protein sequence ID" value="MFD0626061.1"/>
    <property type="molecule type" value="Genomic_DNA"/>
</dbReference>
<name>A0ABW2WZK9_9ACTN</name>
<feature type="region of interest" description="Disordered" evidence="1">
    <location>
        <begin position="23"/>
        <end position="54"/>
    </location>
</feature>